<dbReference type="Proteomes" id="UP000011996">
    <property type="component" value="Unassembled WGS sequence"/>
</dbReference>
<name>M5SB88_9BACT</name>
<sequence>MLVARIYFRQQKQRTHPVVRFVPPPAVGADAGWLCGRAMQCRTRSA</sequence>
<proteinExistence type="predicted"/>
<comment type="caution">
    <text evidence="1">The sequence shown here is derived from an EMBL/GenBank/DDBJ whole genome shotgun (WGS) entry which is preliminary data.</text>
</comment>
<dbReference type="PATRIC" id="fig|1263868.3.peg.572"/>
<dbReference type="AlphaFoldDB" id="M5SB88"/>
<protein>
    <submittedName>
        <fullName evidence="1">Uncharacterized protein</fullName>
    </submittedName>
</protein>
<dbReference type="EMBL" id="ANOF01000014">
    <property type="protein sequence ID" value="EMI28903.1"/>
    <property type="molecule type" value="Genomic_DNA"/>
</dbReference>
<gene>
    <name evidence="1" type="ORF">RESH_00523</name>
</gene>
<accession>M5SB88</accession>
<reference evidence="1 2" key="1">
    <citation type="journal article" date="2013" name="Mar. Genomics">
        <title>Expression of sulfatases in Rhodopirellula baltica and the diversity of sulfatases in the genus Rhodopirellula.</title>
        <authorList>
            <person name="Wegner C.E."/>
            <person name="Richter-Heitmann T."/>
            <person name="Klindworth A."/>
            <person name="Klockow C."/>
            <person name="Richter M."/>
            <person name="Achstetter T."/>
            <person name="Glockner F.O."/>
            <person name="Harder J."/>
        </authorList>
    </citation>
    <scope>NUCLEOTIDE SEQUENCE [LARGE SCALE GENOMIC DNA]</scope>
    <source>
        <strain evidence="1 2">SH398</strain>
    </source>
</reference>
<organism evidence="1 2">
    <name type="scientific">Rhodopirellula europaea SH398</name>
    <dbReference type="NCBI Taxonomy" id="1263868"/>
    <lineage>
        <taxon>Bacteria</taxon>
        <taxon>Pseudomonadati</taxon>
        <taxon>Planctomycetota</taxon>
        <taxon>Planctomycetia</taxon>
        <taxon>Pirellulales</taxon>
        <taxon>Pirellulaceae</taxon>
        <taxon>Rhodopirellula</taxon>
    </lineage>
</organism>
<evidence type="ECO:0000313" key="1">
    <source>
        <dbReference type="EMBL" id="EMI28903.1"/>
    </source>
</evidence>
<evidence type="ECO:0000313" key="2">
    <source>
        <dbReference type="Proteomes" id="UP000011996"/>
    </source>
</evidence>